<proteinExistence type="predicted"/>
<dbReference type="SUPFAM" id="SSF51445">
    <property type="entry name" value="(Trans)glycosidases"/>
    <property type="match status" value="1"/>
</dbReference>
<gene>
    <name evidence="1" type="ORF">G9Q97_20610</name>
</gene>
<evidence type="ECO:0008006" key="3">
    <source>
        <dbReference type="Google" id="ProtNLM"/>
    </source>
</evidence>
<comment type="caution">
    <text evidence="1">The sequence shown here is derived from an EMBL/GenBank/DDBJ whole genome shotgun (WGS) entry which is preliminary data.</text>
</comment>
<dbReference type="InterPro" id="IPR017853">
    <property type="entry name" value="GH"/>
</dbReference>
<reference evidence="1 2" key="1">
    <citation type="submission" date="2020-03" db="EMBL/GenBank/DDBJ databases">
        <title>Cyclobacterium plantarum sp. nov., a marine bacterium isolated from a coastal-marine wetland.</title>
        <authorList>
            <person name="Sanchez-Porro C."/>
            <person name="Ventosa A."/>
            <person name="Amoozegar M."/>
        </authorList>
    </citation>
    <scope>NUCLEOTIDE SEQUENCE [LARGE SCALE GENOMIC DNA]</scope>
    <source>
        <strain evidence="1 2">GBPx2</strain>
    </source>
</reference>
<accession>A0ABX0HBD5</accession>
<sequence length="355" mass="40457">MNKFLWLPLLLIHCAVYSQVSNEDVFVKGIYGNPERVLKAGYAFDKLGVNAVFVRRASLNQEFYQQAKAQGCRIFVEFPTLNGKGYIEAHPKAWPINEKGEQAAPADWFMGVCPTDPDFQAYRAEQLRETLDSYLVDGVFLDYLHWHAQFETDQPILPETCFCDRCTGQFEKAHNLQIPVEDIANRAQWILANQETAWRNWRNGILNGWVTEMGKILKENQPDALLGAFYCAWFPEDHRGALFNTLGIDVSSLAKRVDVLAPMLFHQMYGRPVNWLGEYLEWLVKAIDSSEALVWPIVQAHDKPGLVSPEEFGKALQEGSRAPASGIMMFSEQSLLENPAKLKVMQDYYRNKGSQ</sequence>
<dbReference type="Gene3D" id="3.20.20.80">
    <property type="entry name" value="Glycosidases"/>
    <property type="match status" value="1"/>
</dbReference>
<evidence type="ECO:0000313" key="1">
    <source>
        <dbReference type="EMBL" id="NHE59219.1"/>
    </source>
</evidence>
<dbReference type="EMBL" id="JAANYN010000011">
    <property type="protein sequence ID" value="NHE59219.1"/>
    <property type="molecule type" value="Genomic_DNA"/>
</dbReference>
<name>A0ABX0HBD5_9BACT</name>
<keyword evidence="2" id="KW-1185">Reference proteome</keyword>
<evidence type="ECO:0000313" key="2">
    <source>
        <dbReference type="Proteomes" id="UP000649799"/>
    </source>
</evidence>
<dbReference type="RefSeq" id="WP_166150384.1">
    <property type="nucleotide sequence ID" value="NZ_JAANYN010000011.1"/>
</dbReference>
<protein>
    <recommendedName>
        <fullName evidence="3">Glycosyl hydrolase-like 10 domain-containing protein</fullName>
    </recommendedName>
</protein>
<organism evidence="1 2">
    <name type="scientific">Cyclobacterium plantarum</name>
    <dbReference type="NCBI Taxonomy" id="2716263"/>
    <lineage>
        <taxon>Bacteria</taxon>
        <taxon>Pseudomonadati</taxon>
        <taxon>Bacteroidota</taxon>
        <taxon>Cytophagia</taxon>
        <taxon>Cytophagales</taxon>
        <taxon>Cyclobacteriaceae</taxon>
        <taxon>Cyclobacterium</taxon>
    </lineage>
</organism>
<dbReference type="Proteomes" id="UP000649799">
    <property type="component" value="Unassembled WGS sequence"/>
</dbReference>